<evidence type="ECO:0000313" key="3">
    <source>
        <dbReference type="Proteomes" id="UP001597076"/>
    </source>
</evidence>
<protein>
    <submittedName>
        <fullName evidence="2">Uncharacterized protein</fullName>
    </submittedName>
</protein>
<feature type="compositionally biased region" description="Basic and acidic residues" evidence="1">
    <location>
        <begin position="703"/>
        <end position="727"/>
    </location>
</feature>
<proteinExistence type="predicted"/>
<evidence type="ECO:0000313" key="2">
    <source>
        <dbReference type="EMBL" id="MFD1562199.1"/>
    </source>
</evidence>
<organism evidence="2 3">
    <name type="scientific">Haloarchaeobius amylolyticus</name>
    <dbReference type="NCBI Taxonomy" id="1198296"/>
    <lineage>
        <taxon>Archaea</taxon>
        <taxon>Methanobacteriati</taxon>
        <taxon>Methanobacteriota</taxon>
        <taxon>Stenosarchaea group</taxon>
        <taxon>Halobacteria</taxon>
        <taxon>Halobacteriales</taxon>
        <taxon>Halorubellaceae</taxon>
        <taxon>Haloarchaeobius</taxon>
    </lineage>
</organism>
<sequence>MSAVAHEKIDRPATDLLGPIQVPANSDAGFNYPYYLYLPETTQREPVPMLVEPNNSGFPSDDLEEHRAVVQERLADGLGPQLYSKALAVPLLVPVFPRPAGEIASVRTYTHALDENTLKIEGTEIDRIDLQLLNMIEHAQELLEDLSYPVADDILMNGFSASGNFVNRFAALHPEKVRSLSAGGINGTPILPLERAKGHELDYPIGIKNLEELTGERFNAASWRDVAQYLYLGGEDENDTIPFDDAWSERHQRVAVDVYGEDMQEDRMPYSETIYEEAGANATFKVYDGVGHTNTPLQIQRDVANFHRRNGELKQVTFTEQPTSGDTSVQLNTFLFDDQDFQLRVWSADRGDLTETPASVATNKEDSVEVQLRSAIEQEEIIGAALPKDVTTLNDAVASVSAEVNQLPLVSVVDTPTSSRPTMTVEYGVESSYQSSSPIHLFVLDSSGGRALLTTFGPGTKESRTFDLTGEDSDVSVEEGTELTVSLVDVDDDRTISETSVVVGKAGDNTDTASGIESMTFATQPTNTRNSLDVTYRVSEEYEPTNGLTLQAKIGRNTTVLLGTLAAGEETTETFSLEQIPKAAGDDILIKAVDEQVLATDRTMILRDTVSAVTVEYTSPPTSDDPSATVKYSIDESYEVKNALTLRVYDGTLYGGDAVDAIKLLSPGDTGTATFTIGEDSGADVDDPVVAIVDDVPVARATTDGEFKTDNKEEGSDEESKADNKEETSEDGSPGFGIGTALASLGGLGYVLRNRLTDSNQQR</sequence>
<dbReference type="InterPro" id="IPR029058">
    <property type="entry name" value="AB_hydrolase_fold"/>
</dbReference>
<gene>
    <name evidence="2" type="ORF">ACFR99_01255</name>
</gene>
<name>A0ABD6BAV4_9EURY</name>
<evidence type="ECO:0000256" key="1">
    <source>
        <dbReference type="SAM" id="MobiDB-lite"/>
    </source>
</evidence>
<keyword evidence="3" id="KW-1185">Reference proteome</keyword>
<dbReference type="EMBL" id="JBHUDI010000001">
    <property type="protein sequence ID" value="MFD1562199.1"/>
    <property type="molecule type" value="Genomic_DNA"/>
</dbReference>
<accession>A0ABD6BAV4</accession>
<reference evidence="2 3" key="1">
    <citation type="journal article" date="2019" name="Int. J. Syst. Evol. Microbiol.">
        <title>The Global Catalogue of Microorganisms (GCM) 10K type strain sequencing project: providing services to taxonomists for standard genome sequencing and annotation.</title>
        <authorList>
            <consortium name="The Broad Institute Genomics Platform"/>
            <consortium name="The Broad Institute Genome Sequencing Center for Infectious Disease"/>
            <person name="Wu L."/>
            <person name="Ma J."/>
        </authorList>
    </citation>
    <scope>NUCLEOTIDE SEQUENCE [LARGE SCALE GENOMIC DNA]</scope>
    <source>
        <strain evidence="2 3">CGMCC 1.12230</strain>
    </source>
</reference>
<comment type="caution">
    <text evidence="2">The sequence shown here is derived from an EMBL/GenBank/DDBJ whole genome shotgun (WGS) entry which is preliminary data.</text>
</comment>
<dbReference type="SUPFAM" id="SSF53474">
    <property type="entry name" value="alpha/beta-Hydrolases"/>
    <property type="match status" value="1"/>
</dbReference>
<dbReference type="AlphaFoldDB" id="A0ABD6BAV4"/>
<dbReference type="Proteomes" id="UP001597076">
    <property type="component" value="Unassembled WGS sequence"/>
</dbReference>
<dbReference type="Gene3D" id="3.40.50.1820">
    <property type="entry name" value="alpha/beta hydrolase"/>
    <property type="match status" value="1"/>
</dbReference>
<feature type="region of interest" description="Disordered" evidence="1">
    <location>
        <begin position="701"/>
        <end position="738"/>
    </location>
</feature>
<dbReference type="RefSeq" id="WP_390283554.1">
    <property type="nucleotide sequence ID" value="NZ_JBHUDI010000001.1"/>
</dbReference>